<gene>
    <name evidence="2" type="ORF">C1E23_19590</name>
    <name evidence="3" type="ORF">CWB73_09760</name>
</gene>
<feature type="transmembrane region" description="Helical" evidence="1">
    <location>
        <begin position="7"/>
        <end position="25"/>
    </location>
</feature>
<feature type="transmembrane region" description="Helical" evidence="1">
    <location>
        <begin position="31"/>
        <end position="51"/>
    </location>
</feature>
<dbReference type="AlphaFoldDB" id="A0A4Q7IJ63"/>
<evidence type="ECO:0000313" key="5">
    <source>
        <dbReference type="Proteomes" id="UP000307362"/>
    </source>
</evidence>
<reference evidence="5" key="3">
    <citation type="submission" date="2019-06" db="EMBL/GenBank/DDBJ databases">
        <title>Co-occurence of chitin degradation, pigmentation and bioactivity in marine Pseudoalteromonas.</title>
        <authorList>
            <person name="Sonnenschein E.C."/>
            <person name="Bech P.K."/>
        </authorList>
    </citation>
    <scope>NUCLEOTIDE SEQUENCE [LARGE SCALE GENOMIC DNA]</scope>
    <source>
        <strain evidence="5">S1189</strain>
    </source>
</reference>
<dbReference type="InterPro" id="IPR010718">
    <property type="entry name" value="DUF1294"/>
</dbReference>
<sequence length="120" mass="14149">MNLFFRSVNHSLLILTLFLITIFIASRDKLLLFVLIYLFITNSVFCVLFQLDKRRAKVNGQRMSEFGLCVAALLSFNLSTLLMQELIRHKTIKWQFNGKLFITFVIQNILLLFYFSLQTF</sequence>
<dbReference type="Proteomes" id="UP000291338">
    <property type="component" value="Unassembled WGS sequence"/>
</dbReference>
<proteinExistence type="predicted"/>
<evidence type="ECO:0008006" key="6">
    <source>
        <dbReference type="Google" id="ProtNLM"/>
    </source>
</evidence>
<name>A0A4Q7IJ63_9GAMM</name>
<dbReference type="Proteomes" id="UP000307362">
    <property type="component" value="Unassembled WGS sequence"/>
</dbReference>
<evidence type="ECO:0000313" key="2">
    <source>
        <dbReference type="EMBL" id="RZQ51439.1"/>
    </source>
</evidence>
<reference evidence="3 5" key="1">
    <citation type="submission" date="2017-12" db="EMBL/GenBank/DDBJ databases">
        <authorList>
            <person name="Paulsen S."/>
            <person name="Gram L.K."/>
        </authorList>
    </citation>
    <scope>NUCLEOTIDE SEQUENCE [LARGE SCALE GENOMIC DNA]</scope>
    <source>
        <strain evidence="3 5">S1189</strain>
    </source>
</reference>
<organism evidence="2 4">
    <name type="scientific">Pseudoalteromonas phenolica</name>
    <dbReference type="NCBI Taxonomy" id="161398"/>
    <lineage>
        <taxon>Bacteria</taxon>
        <taxon>Pseudomonadati</taxon>
        <taxon>Pseudomonadota</taxon>
        <taxon>Gammaproteobacteria</taxon>
        <taxon>Alteromonadales</taxon>
        <taxon>Pseudoalteromonadaceae</taxon>
        <taxon>Pseudoalteromonas</taxon>
    </lineage>
</organism>
<evidence type="ECO:0000313" key="4">
    <source>
        <dbReference type="Proteomes" id="UP000291338"/>
    </source>
</evidence>
<dbReference type="EMBL" id="PPSX01000098">
    <property type="protein sequence ID" value="RZQ51439.1"/>
    <property type="molecule type" value="Genomic_DNA"/>
</dbReference>
<reference evidence="3" key="4">
    <citation type="submission" date="2019-09" db="EMBL/GenBank/DDBJ databases">
        <title>Co-occurence of chitin degradation, pigmentation and bioactivity in marine Pseudoalteromonas.</title>
        <authorList>
            <person name="Sonnenschein E.C."/>
            <person name="Bech P.K."/>
        </authorList>
    </citation>
    <scope>NUCLEOTIDE SEQUENCE</scope>
    <source>
        <strain evidence="3">S1189</strain>
    </source>
</reference>
<keyword evidence="1" id="KW-0472">Membrane</keyword>
<keyword evidence="1" id="KW-1133">Transmembrane helix</keyword>
<dbReference type="EMBL" id="PNCM01000019">
    <property type="protein sequence ID" value="TMP80817.1"/>
    <property type="molecule type" value="Genomic_DNA"/>
</dbReference>
<reference evidence="2 4" key="2">
    <citation type="submission" date="2018-01" db="EMBL/GenBank/DDBJ databases">
        <title>Co-occurrence of chitin degradation, pigmentation and bioactivity in marine Pseudoalteromonas.</title>
        <authorList>
            <person name="Paulsen S."/>
            <person name="Gram L."/>
            <person name="Machado H."/>
        </authorList>
    </citation>
    <scope>NUCLEOTIDE SEQUENCE [LARGE SCALE GENOMIC DNA]</scope>
    <source>
        <strain evidence="2 4">S3898</strain>
    </source>
</reference>
<dbReference type="OrthoDB" id="2489132at2"/>
<feature type="transmembrane region" description="Helical" evidence="1">
    <location>
        <begin position="63"/>
        <end position="84"/>
    </location>
</feature>
<protein>
    <recommendedName>
        <fullName evidence="6">DUF1294 domain-containing protein</fullName>
    </recommendedName>
</protein>
<comment type="caution">
    <text evidence="2">The sequence shown here is derived from an EMBL/GenBank/DDBJ whole genome shotgun (WGS) entry which is preliminary data.</text>
</comment>
<evidence type="ECO:0000256" key="1">
    <source>
        <dbReference type="SAM" id="Phobius"/>
    </source>
</evidence>
<keyword evidence="1" id="KW-0812">Transmembrane</keyword>
<evidence type="ECO:0000313" key="3">
    <source>
        <dbReference type="EMBL" id="TMP80817.1"/>
    </source>
</evidence>
<dbReference type="Pfam" id="PF06961">
    <property type="entry name" value="DUF1294"/>
    <property type="match status" value="1"/>
</dbReference>
<feature type="transmembrane region" description="Helical" evidence="1">
    <location>
        <begin position="96"/>
        <end position="117"/>
    </location>
</feature>
<accession>A0A4Q7IJ63</accession>